<dbReference type="GeneID" id="107120386"/>
<dbReference type="SUPFAM" id="SSF81321">
    <property type="entry name" value="Family A G protein-coupled receptor-like"/>
    <property type="match status" value="1"/>
</dbReference>
<comment type="similarity">
    <text evidence="9">Belongs to the G-protein coupled receptor 1 family.</text>
</comment>
<dbReference type="InterPro" id="IPR000276">
    <property type="entry name" value="GPCR_Rhodpsn"/>
</dbReference>
<keyword evidence="6 9" id="KW-0675">Receptor</keyword>
<sequence length="394" mass="44849">MFMHSVLCKKKRTPGCSLKALDTILPTSSSQRLHTMDKNISKLDNETLAMLKNPTIMSTLPLLYSLVVLISIPGNAFSLWVFFFHIKPKTPSVIFMINLSITDLVLACCLPLQIAYHIRGNNWLYSNNLCSVVTVMFYANMYSSILTMTSISLERYLGVVYPMKLVKWRRKRYALVGCLVMWAALLLALSPLAKTDLTYKVEELNITTCFDVLKWSMLPSIPAWALFLLSLFILFFLIPFTVTVACYIGIIRKLVQASNRYGNGQKTRSIYLAVIVLLVFITCFAPNNFILLVHMISRLYLNKSYYHIYKLTLGLSCLNNCIDPFIYYFASKEFYQKFMQVMGLKVLLSDSTEVRRDSVFSVNGRTMSARSMSSGPGEAMAVTHPILQRNESVF</sequence>
<evidence type="ECO:0000256" key="10">
    <source>
        <dbReference type="SAM" id="Phobius"/>
    </source>
</evidence>
<dbReference type="PROSITE" id="PS00237">
    <property type="entry name" value="G_PROTEIN_RECEP_F1_1"/>
    <property type="match status" value="1"/>
</dbReference>
<organism evidence="12 13">
    <name type="scientific">Gekko japonicus</name>
    <name type="common">Schlegel's Japanese gecko</name>
    <dbReference type="NCBI Taxonomy" id="146911"/>
    <lineage>
        <taxon>Eukaryota</taxon>
        <taxon>Metazoa</taxon>
        <taxon>Chordata</taxon>
        <taxon>Craniata</taxon>
        <taxon>Vertebrata</taxon>
        <taxon>Euteleostomi</taxon>
        <taxon>Lepidosauria</taxon>
        <taxon>Squamata</taxon>
        <taxon>Bifurcata</taxon>
        <taxon>Gekkota</taxon>
        <taxon>Gekkonidae</taxon>
        <taxon>Gekkoninae</taxon>
        <taxon>Gekko</taxon>
    </lineage>
</organism>
<gene>
    <name evidence="13" type="primary">LOC107120386</name>
</gene>
<keyword evidence="3 10" id="KW-1133">Transmembrane helix</keyword>
<keyword evidence="7" id="KW-0325">Glycoprotein</keyword>
<dbReference type="PANTHER" id="PTHR24232">
    <property type="entry name" value="G-PROTEIN COUPLED RECEPTOR"/>
    <property type="match status" value="1"/>
</dbReference>
<keyword evidence="8 9" id="KW-0807">Transducer</keyword>
<feature type="transmembrane region" description="Helical" evidence="10">
    <location>
        <begin position="223"/>
        <end position="250"/>
    </location>
</feature>
<comment type="subcellular location">
    <subcellularLocation>
        <location evidence="1">Membrane</location>
        <topology evidence="1">Multi-pass membrane protein</topology>
    </subcellularLocation>
</comment>
<dbReference type="PROSITE" id="PS50262">
    <property type="entry name" value="G_PROTEIN_RECEP_F1_2"/>
    <property type="match status" value="1"/>
</dbReference>
<feature type="transmembrane region" description="Helical" evidence="10">
    <location>
        <begin position="93"/>
        <end position="115"/>
    </location>
</feature>
<reference evidence="13" key="1">
    <citation type="submission" date="2025-08" db="UniProtKB">
        <authorList>
            <consortium name="RefSeq"/>
        </authorList>
    </citation>
    <scope>IDENTIFICATION</scope>
</reference>
<feature type="transmembrane region" description="Helical" evidence="10">
    <location>
        <begin position="173"/>
        <end position="193"/>
    </location>
</feature>
<evidence type="ECO:0000256" key="5">
    <source>
        <dbReference type="ARBA" id="ARBA00023136"/>
    </source>
</evidence>
<dbReference type="PRINTS" id="PR00237">
    <property type="entry name" value="GPCRRHODOPSN"/>
</dbReference>
<proteinExistence type="inferred from homology"/>
<evidence type="ECO:0000256" key="7">
    <source>
        <dbReference type="ARBA" id="ARBA00023180"/>
    </source>
</evidence>
<evidence type="ECO:0000313" key="12">
    <source>
        <dbReference type="Proteomes" id="UP000694871"/>
    </source>
</evidence>
<dbReference type="InterPro" id="IPR017452">
    <property type="entry name" value="GPCR_Rhodpsn_7TM"/>
</dbReference>
<keyword evidence="12" id="KW-1185">Reference proteome</keyword>
<protein>
    <submittedName>
        <fullName evidence="13">P2Y purinoceptor 8-like</fullName>
    </submittedName>
</protein>
<evidence type="ECO:0000313" key="13">
    <source>
        <dbReference type="RefSeq" id="XP_015278560.1"/>
    </source>
</evidence>
<keyword evidence="5 10" id="KW-0472">Membrane</keyword>
<feature type="transmembrane region" description="Helical" evidence="10">
    <location>
        <begin position="308"/>
        <end position="330"/>
    </location>
</feature>
<dbReference type="PANTHER" id="PTHR24232:SF25">
    <property type="entry name" value="P2Y PURINOCEPTOR 8"/>
    <property type="match status" value="1"/>
</dbReference>
<dbReference type="Proteomes" id="UP000694871">
    <property type="component" value="Unplaced"/>
</dbReference>
<dbReference type="Pfam" id="PF00001">
    <property type="entry name" value="7tm_1"/>
    <property type="match status" value="1"/>
</dbReference>
<evidence type="ECO:0000256" key="2">
    <source>
        <dbReference type="ARBA" id="ARBA00022692"/>
    </source>
</evidence>
<evidence type="ECO:0000259" key="11">
    <source>
        <dbReference type="PROSITE" id="PS50262"/>
    </source>
</evidence>
<evidence type="ECO:0000256" key="3">
    <source>
        <dbReference type="ARBA" id="ARBA00022989"/>
    </source>
</evidence>
<evidence type="ECO:0000256" key="6">
    <source>
        <dbReference type="ARBA" id="ARBA00023170"/>
    </source>
</evidence>
<dbReference type="Gene3D" id="1.20.1070.10">
    <property type="entry name" value="Rhodopsin 7-helix transmembrane proteins"/>
    <property type="match status" value="1"/>
</dbReference>
<keyword evidence="2 9" id="KW-0812">Transmembrane</keyword>
<dbReference type="PRINTS" id="PR01157">
    <property type="entry name" value="P2YPURNOCPTR"/>
</dbReference>
<feature type="domain" description="G-protein coupled receptors family 1 profile" evidence="11">
    <location>
        <begin position="74"/>
        <end position="327"/>
    </location>
</feature>
<accession>A0ABM1KXX3</accession>
<feature type="transmembrane region" description="Helical" evidence="10">
    <location>
        <begin position="135"/>
        <end position="153"/>
    </location>
</feature>
<feature type="transmembrane region" description="Helical" evidence="10">
    <location>
        <begin position="62"/>
        <end position="86"/>
    </location>
</feature>
<evidence type="ECO:0000256" key="8">
    <source>
        <dbReference type="ARBA" id="ARBA00023224"/>
    </source>
</evidence>
<evidence type="ECO:0000256" key="1">
    <source>
        <dbReference type="ARBA" id="ARBA00004141"/>
    </source>
</evidence>
<evidence type="ECO:0000256" key="9">
    <source>
        <dbReference type="RuleBase" id="RU000688"/>
    </source>
</evidence>
<name>A0ABM1KXX3_GEKJA</name>
<dbReference type="RefSeq" id="XP_015278560.1">
    <property type="nucleotide sequence ID" value="XM_015423074.1"/>
</dbReference>
<feature type="transmembrane region" description="Helical" evidence="10">
    <location>
        <begin position="270"/>
        <end position="296"/>
    </location>
</feature>
<keyword evidence="4 9" id="KW-0297">G-protein coupled receptor</keyword>
<evidence type="ECO:0000256" key="4">
    <source>
        <dbReference type="ARBA" id="ARBA00023040"/>
    </source>
</evidence>